<keyword evidence="2" id="KW-1185">Reference proteome</keyword>
<gene>
    <name evidence="1" type="ORF">AVEN_25389_1</name>
</gene>
<proteinExistence type="predicted"/>
<sequence length="91" mass="10378">MTRGRRNLVVRSRFRNRKSSRFENLFQRKSVTYVDLVRIKRLPAGLVLKFGESVTAQALASSSDHGSKLGGPFLVFFRFSYSPRIASKRGI</sequence>
<accession>A0A4Y2QEV0</accession>
<name>A0A4Y2QEV0_ARAVE</name>
<reference evidence="1 2" key="1">
    <citation type="journal article" date="2019" name="Sci. Rep.">
        <title>Orb-weaving spider Araneus ventricosus genome elucidates the spidroin gene catalogue.</title>
        <authorList>
            <person name="Kono N."/>
            <person name="Nakamura H."/>
            <person name="Ohtoshi R."/>
            <person name="Moran D.A.P."/>
            <person name="Shinohara A."/>
            <person name="Yoshida Y."/>
            <person name="Fujiwara M."/>
            <person name="Mori M."/>
            <person name="Tomita M."/>
            <person name="Arakawa K."/>
        </authorList>
    </citation>
    <scope>NUCLEOTIDE SEQUENCE [LARGE SCALE GENOMIC DNA]</scope>
</reference>
<dbReference type="AlphaFoldDB" id="A0A4Y2QEV0"/>
<protein>
    <submittedName>
        <fullName evidence="1">Uncharacterized protein</fullName>
    </submittedName>
</protein>
<comment type="caution">
    <text evidence="1">The sequence shown here is derived from an EMBL/GenBank/DDBJ whole genome shotgun (WGS) entry which is preliminary data.</text>
</comment>
<evidence type="ECO:0000313" key="2">
    <source>
        <dbReference type="Proteomes" id="UP000499080"/>
    </source>
</evidence>
<organism evidence="1 2">
    <name type="scientific">Araneus ventricosus</name>
    <name type="common">Orbweaver spider</name>
    <name type="synonym">Epeira ventricosa</name>
    <dbReference type="NCBI Taxonomy" id="182803"/>
    <lineage>
        <taxon>Eukaryota</taxon>
        <taxon>Metazoa</taxon>
        <taxon>Ecdysozoa</taxon>
        <taxon>Arthropoda</taxon>
        <taxon>Chelicerata</taxon>
        <taxon>Arachnida</taxon>
        <taxon>Araneae</taxon>
        <taxon>Araneomorphae</taxon>
        <taxon>Entelegynae</taxon>
        <taxon>Araneoidea</taxon>
        <taxon>Araneidae</taxon>
        <taxon>Araneus</taxon>
    </lineage>
</organism>
<evidence type="ECO:0000313" key="1">
    <source>
        <dbReference type="EMBL" id="GBN62179.1"/>
    </source>
</evidence>
<dbReference type="EMBL" id="BGPR01138452">
    <property type="protein sequence ID" value="GBN62179.1"/>
    <property type="molecule type" value="Genomic_DNA"/>
</dbReference>
<dbReference type="Proteomes" id="UP000499080">
    <property type="component" value="Unassembled WGS sequence"/>
</dbReference>